<dbReference type="AlphaFoldDB" id="A0A8H4J4C0"/>
<comment type="caution">
    <text evidence="1">The sequence shown here is derived from an EMBL/GenBank/DDBJ whole genome shotgun (WGS) entry which is preliminary data.</text>
</comment>
<protein>
    <submittedName>
        <fullName evidence="1">Uncharacterized protein</fullName>
    </submittedName>
</protein>
<organism evidence="1 2">
    <name type="scientific">Botryosphaeria dothidea</name>
    <dbReference type="NCBI Taxonomy" id="55169"/>
    <lineage>
        <taxon>Eukaryota</taxon>
        <taxon>Fungi</taxon>
        <taxon>Dikarya</taxon>
        <taxon>Ascomycota</taxon>
        <taxon>Pezizomycotina</taxon>
        <taxon>Dothideomycetes</taxon>
        <taxon>Dothideomycetes incertae sedis</taxon>
        <taxon>Botryosphaeriales</taxon>
        <taxon>Botryosphaeriaceae</taxon>
        <taxon>Botryosphaeria</taxon>
    </lineage>
</organism>
<evidence type="ECO:0000313" key="1">
    <source>
        <dbReference type="EMBL" id="KAF4310563.1"/>
    </source>
</evidence>
<keyword evidence="2" id="KW-1185">Reference proteome</keyword>
<evidence type="ECO:0000313" key="2">
    <source>
        <dbReference type="Proteomes" id="UP000572817"/>
    </source>
</evidence>
<reference evidence="1" key="1">
    <citation type="submission" date="2020-04" db="EMBL/GenBank/DDBJ databases">
        <title>Genome Assembly and Annotation of Botryosphaeria dothidea sdau 11-99, a Latent Pathogen of Apple Fruit Ring Rot in China.</title>
        <authorList>
            <person name="Yu C."/>
            <person name="Diao Y."/>
            <person name="Lu Q."/>
            <person name="Zhao J."/>
            <person name="Cui S."/>
            <person name="Peng C."/>
            <person name="He B."/>
            <person name="Liu H."/>
        </authorList>
    </citation>
    <scope>NUCLEOTIDE SEQUENCE [LARGE SCALE GENOMIC DNA]</scope>
    <source>
        <strain evidence="1">Sdau11-99</strain>
    </source>
</reference>
<dbReference type="Proteomes" id="UP000572817">
    <property type="component" value="Unassembled WGS sequence"/>
</dbReference>
<accession>A0A8H4J4C0</accession>
<sequence>MTNSLPSAAFNASPADINAVHDILMAAGLRGTELFLMIKTFALYHSHVITHHIETRQIPGRRRPDLLRNTPLLPACPRQYHPAQRHLRPPQRRPRPRPLHTWWDASIVAPLRKNSGRLAIALCGPFEPGQARPCLREVGWDLRFRGDGEVGWRVRNKRVDARRGERLPRRLDRGRGSWSC</sequence>
<dbReference type="EMBL" id="WWBZ02000014">
    <property type="protein sequence ID" value="KAF4310563.1"/>
    <property type="molecule type" value="Genomic_DNA"/>
</dbReference>
<gene>
    <name evidence="1" type="ORF">GTA08_BOTSDO13889</name>
</gene>
<proteinExistence type="predicted"/>
<name>A0A8H4J4C0_9PEZI</name>